<evidence type="ECO:0000313" key="9">
    <source>
        <dbReference type="Proteomes" id="UP000044071"/>
    </source>
</evidence>
<evidence type="ECO:0000259" key="6">
    <source>
        <dbReference type="PROSITE" id="PS50109"/>
    </source>
</evidence>
<dbReference type="PROSITE" id="PS50113">
    <property type="entry name" value="PAC"/>
    <property type="match status" value="1"/>
</dbReference>
<keyword evidence="5" id="KW-0418">Kinase</keyword>
<dbReference type="CDD" id="cd00082">
    <property type="entry name" value="HisKA"/>
    <property type="match status" value="1"/>
</dbReference>
<dbReference type="InterPro" id="IPR000700">
    <property type="entry name" value="PAS-assoc_C"/>
</dbReference>
<keyword evidence="9" id="KW-1185">Reference proteome</keyword>
<keyword evidence="4" id="KW-0808">Transferase</keyword>
<dbReference type="Pfam" id="PF13426">
    <property type="entry name" value="PAS_9"/>
    <property type="match status" value="1"/>
</dbReference>
<protein>
    <recommendedName>
        <fullName evidence="2">histidine kinase</fullName>
        <ecNumber evidence="2">2.7.13.3</ecNumber>
    </recommendedName>
</protein>
<evidence type="ECO:0000256" key="3">
    <source>
        <dbReference type="ARBA" id="ARBA00022553"/>
    </source>
</evidence>
<evidence type="ECO:0000313" key="8">
    <source>
        <dbReference type="EMBL" id="CDZ78018.1"/>
    </source>
</evidence>
<dbReference type="EC" id="2.7.13.3" evidence="2"/>
<dbReference type="PANTHER" id="PTHR43047">
    <property type="entry name" value="TWO-COMPONENT HISTIDINE PROTEIN KINASE"/>
    <property type="match status" value="1"/>
</dbReference>
<dbReference type="Gene3D" id="1.10.287.130">
    <property type="match status" value="1"/>
</dbReference>
<evidence type="ECO:0000256" key="4">
    <source>
        <dbReference type="ARBA" id="ARBA00022679"/>
    </source>
</evidence>
<dbReference type="GO" id="GO:0005886">
    <property type="term" value="C:plasma membrane"/>
    <property type="evidence" value="ECO:0007669"/>
    <property type="project" value="TreeGrafter"/>
</dbReference>
<dbReference type="InterPro" id="IPR000014">
    <property type="entry name" value="PAS"/>
</dbReference>
<dbReference type="SUPFAM" id="SSF47384">
    <property type="entry name" value="Homodimeric domain of signal transducing histidine kinase"/>
    <property type="match status" value="1"/>
</dbReference>
<dbReference type="SMART" id="SM00388">
    <property type="entry name" value="HisKA"/>
    <property type="match status" value="1"/>
</dbReference>
<dbReference type="Proteomes" id="UP000044071">
    <property type="component" value="Unassembled WGS sequence"/>
</dbReference>
<comment type="catalytic activity">
    <reaction evidence="1">
        <text>ATP + protein L-histidine = ADP + protein N-phospho-L-histidine.</text>
        <dbReference type="EC" id="2.7.13.3"/>
    </reaction>
</comment>
<dbReference type="STRING" id="1034943.BN59_02315"/>
<feature type="domain" description="PAC" evidence="7">
    <location>
        <begin position="194"/>
        <end position="248"/>
    </location>
</feature>
<dbReference type="SUPFAM" id="SSF55785">
    <property type="entry name" value="PYP-like sensor domain (PAS domain)"/>
    <property type="match status" value="2"/>
</dbReference>
<organism evidence="8 9">
    <name type="scientific">Legionella massiliensis</name>
    <dbReference type="NCBI Taxonomy" id="1034943"/>
    <lineage>
        <taxon>Bacteria</taxon>
        <taxon>Pseudomonadati</taxon>
        <taxon>Pseudomonadota</taxon>
        <taxon>Gammaproteobacteria</taxon>
        <taxon>Legionellales</taxon>
        <taxon>Legionellaceae</taxon>
        <taxon>Legionella</taxon>
    </lineage>
</organism>
<dbReference type="GO" id="GO:0009927">
    <property type="term" value="F:histidine phosphotransfer kinase activity"/>
    <property type="evidence" value="ECO:0007669"/>
    <property type="project" value="TreeGrafter"/>
</dbReference>
<proteinExistence type="predicted"/>
<feature type="domain" description="Histidine kinase" evidence="6">
    <location>
        <begin position="266"/>
        <end position="484"/>
    </location>
</feature>
<dbReference type="InterPro" id="IPR036097">
    <property type="entry name" value="HisK_dim/P_sf"/>
</dbReference>
<dbReference type="SMART" id="SM00387">
    <property type="entry name" value="HATPase_c"/>
    <property type="match status" value="1"/>
</dbReference>
<dbReference type="PROSITE" id="PS50109">
    <property type="entry name" value="HIS_KIN"/>
    <property type="match status" value="1"/>
</dbReference>
<dbReference type="NCBIfam" id="TIGR00229">
    <property type="entry name" value="sensory_box"/>
    <property type="match status" value="1"/>
</dbReference>
<dbReference type="Pfam" id="PF08448">
    <property type="entry name" value="PAS_4"/>
    <property type="match status" value="1"/>
</dbReference>
<dbReference type="Gene3D" id="3.30.450.20">
    <property type="entry name" value="PAS domain"/>
    <property type="match status" value="2"/>
</dbReference>
<evidence type="ECO:0000256" key="2">
    <source>
        <dbReference type="ARBA" id="ARBA00012438"/>
    </source>
</evidence>
<reference evidence="8 9" key="1">
    <citation type="submission" date="2014-06" db="EMBL/GenBank/DDBJ databases">
        <authorList>
            <person name="Urmite Genomes Urmite Genomes"/>
        </authorList>
    </citation>
    <scope>NUCLEOTIDE SEQUENCE [LARGE SCALE GENOMIC DNA]</scope>
</reference>
<dbReference type="Pfam" id="PF00512">
    <property type="entry name" value="HisKA"/>
    <property type="match status" value="1"/>
</dbReference>
<dbReference type="EMBL" id="CCSB01000002">
    <property type="protein sequence ID" value="CDZ78018.1"/>
    <property type="molecule type" value="Genomic_DNA"/>
</dbReference>
<dbReference type="InterPro" id="IPR003594">
    <property type="entry name" value="HATPase_dom"/>
</dbReference>
<dbReference type="Gene3D" id="3.30.565.10">
    <property type="entry name" value="Histidine kinase-like ATPase, C-terminal domain"/>
    <property type="match status" value="1"/>
</dbReference>
<dbReference type="eggNOG" id="COG2205">
    <property type="taxonomic scope" value="Bacteria"/>
</dbReference>
<dbReference type="SUPFAM" id="SSF55874">
    <property type="entry name" value="ATPase domain of HSP90 chaperone/DNA topoisomerase II/histidine kinase"/>
    <property type="match status" value="1"/>
</dbReference>
<dbReference type="GO" id="GO:0000155">
    <property type="term" value="F:phosphorelay sensor kinase activity"/>
    <property type="evidence" value="ECO:0007669"/>
    <property type="project" value="InterPro"/>
</dbReference>
<keyword evidence="3" id="KW-0597">Phosphoprotein</keyword>
<dbReference type="OrthoDB" id="6187449at2"/>
<dbReference type="InterPro" id="IPR005467">
    <property type="entry name" value="His_kinase_dom"/>
</dbReference>
<dbReference type="RefSeq" id="WP_043874457.1">
    <property type="nucleotide sequence ID" value="NZ_CCVW01000002.1"/>
</dbReference>
<accession>A0A078L1W8</accession>
<dbReference type="PRINTS" id="PR00344">
    <property type="entry name" value="BCTRLSENSOR"/>
</dbReference>
<dbReference type="Pfam" id="PF02518">
    <property type="entry name" value="HATPase_c"/>
    <property type="match status" value="1"/>
</dbReference>
<dbReference type="InterPro" id="IPR003661">
    <property type="entry name" value="HisK_dim/P_dom"/>
</dbReference>
<dbReference type="InterPro" id="IPR004358">
    <property type="entry name" value="Sig_transdc_His_kin-like_C"/>
</dbReference>
<evidence type="ECO:0000259" key="7">
    <source>
        <dbReference type="PROSITE" id="PS50113"/>
    </source>
</evidence>
<dbReference type="InterPro" id="IPR035965">
    <property type="entry name" value="PAS-like_dom_sf"/>
</dbReference>
<dbReference type="InterPro" id="IPR036890">
    <property type="entry name" value="HATPase_C_sf"/>
</dbReference>
<evidence type="ECO:0000256" key="1">
    <source>
        <dbReference type="ARBA" id="ARBA00000085"/>
    </source>
</evidence>
<dbReference type="AlphaFoldDB" id="A0A078L1W8"/>
<name>A0A078L1W8_9GAMM</name>
<dbReference type="InterPro" id="IPR013656">
    <property type="entry name" value="PAS_4"/>
</dbReference>
<dbReference type="PANTHER" id="PTHR43047:SF72">
    <property type="entry name" value="OSMOSENSING HISTIDINE PROTEIN KINASE SLN1"/>
    <property type="match status" value="1"/>
</dbReference>
<gene>
    <name evidence="8" type="primary">arcB_5</name>
    <name evidence="8" type="ORF">BN59_02315</name>
</gene>
<evidence type="ECO:0000256" key="5">
    <source>
        <dbReference type="ARBA" id="ARBA00022777"/>
    </source>
</evidence>
<sequence length="484" mass="54926">MNSELDQVVAYMPSMTYWRSKGSRQIHANNNLLYKFGFTANDKELTYQRLFQFSNWTAEQINNYEQADLNIINTGQSQENEELPRIIINGNTSYLLVNKAPLFNSEKEIIGMIATLSDITSIQKNLFYIKNILNKVPGSIYWKDKNGVYLGCNDFVLQMAGISDVVGKTDFDMPWKEFAPNLKKIDEVIIEENKTIELEEYPVLSDKRQITMLTHKAPLIDEQGNIVGIIGVSVDITELKNTELALVSAKERAEAAVEAKIDFIHNMQHDLGTPFSGIHGSAEVLYALYAEQYPELKEWLEPMIESCVQWEKIHHQILEAIRTEEGATKIDAFYLYEELHKIKEMLTATLHLKKIPLIFPSQEELEALGLIKTDKLKLSLILLSLISNAVKFTEKGYVKLSIHRTKEHFIFDVTDTGIGIPTDKFSYIFERFTKLEPSNKYANQFKGIGTGLYISKIQAESLGGSLIVKSEVGKGSTFTLTLPS</sequence>